<feature type="transmembrane region" description="Helical" evidence="6">
    <location>
        <begin position="341"/>
        <end position="359"/>
    </location>
</feature>
<evidence type="ECO:0000256" key="5">
    <source>
        <dbReference type="SAM" id="MobiDB-lite"/>
    </source>
</evidence>
<dbReference type="GO" id="GO:0005509">
    <property type="term" value="F:calcium ion binding"/>
    <property type="evidence" value="ECO:0007669"/>
    <property type="project" value="InterPro"/>
</dbReference>
<dbReference type="GO" id="GO:0005262">
    <property type="term" value="F:calcium channel activity"/>
    <property type="evidence" value="ECO:0007669"/>
    <property type="project" value="TreeGrafter"/>
</dbReference>
<evidence type="ECO:0000256" key="6">
    <source>
        <dbReference type="SAM" id="Phobius"/>
    </source>
</evidence>
<feature type="compositionally biased region" description="Polar residues" evidence="5">
    <location>
        <begin position="214"/>
        <end position="232"/>
    </location>
</feature>
<feature type="compositionally biased region" description="Low complexity" evidence="5">
    <location>
        <begin position="67"/>
        <end position="82"/>
    </location>
</feature>
<feature type="region of interest" description="Disordered" evidence="5">
    <location>
        <begin position="679"/>
        <end position="765"/>
    </location>
</feature>
<evidence type="ECO:0000256" key="4">
    <source>
        <dbReference type="ARBA" id="ARBA00023136"/>
    </source>
</evidence>
<organism evidence="8 9">
    <name type="scientific">Ectocarpus siliculosus</name>
    <name type="common">Brown alga</name>
    <name type="synonym">Conferva siliculosa</name>
    <dbReference type="NCBI Taxonomy" id="2880"/>
    <lineage>
        <taxon>Eukaryota</taxon>
        <taxon>Sar</taxon>
        <taxon>Stramenopiles</taxon>
        <taxon>Ochrophyta</taxon>
        <taxon>PX clade</taxon>
        <taxon>Phaeophyceae</taxon>
        <taxon>Ectocarpales</taxon>
        <taxon>Ectocarpaceae</taxon>
        <taxon>Ectocarpus</taxon>
    </lineage>
</organism>
<feature type="compositionally biased region" description="Basic and acidic residues" evidence="5">
    <location>
        <begin position="793"/>
        <end position="814"/>
    </location>
</feature>
<evidence type="ECO:0000256" key="3">
    <source>
        <dbReference type="ARBA" id="ARBA00022989"/>
    </source>
</evidence>
<dbReference type="PANTHER" id="PTHR31323">
    <property type="entry name" value="MECHANOSENSITIVE ION CHANNEL PROTEIN MSY2"/>
    <property type="match status" value="1"/>
</dbReference>
<dbReference type="EMBL" id="FN648509">
    <property type="protein sequence ID" value="CBJ26370.1"/>
    <property type="molecule type" value="Genomic_DNA"/>
</dbReference>
<dbReference type="PROSITE" id="PS50222">
    <property type="entry name" value="EF_HAND_2"/>
    <property type="match status" value="1"/>
</dbReference>
<evidence type="ECO:0000256" key="2">
    <source>
        <dbReference type="ARBA" id="ARBA00022692"/>
    </source>
</evidence>
<keyword evidence="4 6" id="KW-0472">Membrane</keyword>
<dbReference type="Proteomes" id="UP000002630">
    <property type="component" value="Linkage Group LG04"/>
</dbReference>
<evidence type="ECO:0000313" key="9">
    <source>
        <dbReference type="Proteomes" id="UP000002630"/>
    </source>
</evidence>
<dbReference type="GO" id="GO:0006874">
    <property type="term" value="P:intracellular calcium ion homeostasis"/>
    <property type="evidence" value="ECO:0007669"/>
    <property type="project" value="TreeGrafter"/>
</dbReference>
<feature type="region of interest" description="Disordered" evidence="5">
    <location>
        <begin position="1"/>
        <end position="184"/>
    </location>
</feature>
<reference evidence="8 9" key="1">
    <citation type="journal article" date="2010" name="Nature">
        <title>The Ectocarpus genome and the independent evolution of multicellularity in brown algae.</title>
        <authorList>
            <person name="Cock J.M."/>
            <person name="Sterck L."/>
            <person name="Rouze P."/>
            <person name="Scornet D."/>
            <person name="Allen A.E."/>
            <person name="Amoutzias G."/>
            <person name="Anthouard V."/>
            <person name="Artiguenave F."/>
            <person name="Aury J.M."/>
            <person name="Badger J.H."/>
            <person name="Beszteri B."/>
            <person name="Billiau K."/>
            <person name="Bonnet E."/>
            <person name="Bothwell J.H."/>
            <person name="Bowler C."/>
            <person name="Boyen C."/>
            <person name="Brownlee C."/>
            <person name="Carrano C.J."/>
            <person name="Charrier B."/>
            <person name="Cho G.Y."/>
            <person name="Coelho S.M."/>
            <person name="Collen J."/>
            <person name="Corre E."/>
            <person name="Da Silva C."/>
            <person name="Delage L."/>
            <person name="Delaroque N."/>
            <person name="Dittami S.M."/>
            <person name="Doulbeau S."/>
            <person name="Elias M."/>
            <person name="Farnham G."/>
            <person name="Gachon C.M."/>
            <person name="Gschloessl B."/>
            <person name="Heesch S."/>
            <person name="Jabbari K."/>
            <person name="Jubin C."/>
            <person name="Kawai H."/>
            <person name="Kimura K."/>
            <person name="Kloareg B."/>
            <person name="Kupper F.C."/>
            <person name="Lang D."/>
            <person name="Le Bail A."/>
            <person name="Leblanc C."/>
            <person name="Lerouge P."/>
            <person name="Lohr M."/>
            <person name="Lopez P.J."/>
            <person name="Martens C."/>
            <person name="Maumus F."/>
            <person name="Michel G."/>
            <person name="Miranda-Saavedra D."/>
            <person name="Morales J."/>
            <person name="Moreau H."/>
            <person name="Motomura T."/>
            <person name="Nagasato C."/>
            <person name="Napoli C.A."/>
            <person name="Nelson D.R."/>
            <person name="Nyvall-Collen P."/>
            <person name="Peters A.F."/>
            <person name="Pommier C."/>
            <person name="Potin P."/>
            <person name="Poulain J."/>
            <person name="Quesneville H."/>
            <person name="Read B."/>
            <person name="Rensing S.A."/>
            <person name="Ritter A."/>
            <person name="Rousvoal S."/>
            <person name="Samanta M."/>
            <person name="Samson G."/>
            <person name="Schroeder D.C."/>
            <person name="Segurens B."/>
            <person name="Strittmatter M."/>
            <person name="Tonon T."/>
            <person name="Tregear J.W."/>
            <person name="Valentin K."/>
            <person name="von Dassow P."/>
            <person name="Yamagishi T."/>
            <person name="Van de Peer Y."/>
            <person name="Wincker P."/>
        </authorList>
    </citation>
    <scope>NUCLEOTIDE SEQUENCE [LARGE SCALE GENOMIC DNA]</scope>
    <source>
        <strain evidence="9">Ec32 / CCAP1310/4</strain>
    </source>
</reference>
<evidence type="ECO:0000259" key="7">
    <source>
        <dbReference type="PROSITE" id="PS50222"/>
    </source>
</evidence>
<dbReference type="OMA" id="YLWERIL"/>
<dbReference type="InterPro" id="IPR023408">
    <property type="entry name" value="MscS_beta-dom_sf"/>
</dbReference>
<proteinExistence type="predicted"/>
<feature type="domain" description="EF-hand" evidence="7">
    <location>
        <begin position="847"/>
        <end position="882"/>
    </location>
</feature>
<dbReference type="OrthoDB" id="46323at2759"/>
<dbReference type="InParanoid" id="D7FX37"/>
<dbReference type="Pfam" id="PF00924">
    <property type="entry name" value="MS_channel_2nd"/>
    <property type="match status" value="1"/>
</dbReference>
<dbReference type="eggNOG" id="KOG4629">
    <property type="taxonomic scope" value="Eukaryota"/>
</dbReference>
<feature type="transmembrane region" description="Helical" evidence="6">
    <location>
        <begin position="931"/>
        <end position="958"/>
    </location>
</feature>
<dbReference type="InterPro" id="IPR002048">
    <property type="entry name" value="EF_hand_dom"/>
</dbReference>
<keyword evidence="2 6" id="KW-0812">Transmembrane</keyword>
<evidence type="ECO:0000256" key="1">
    <source>
        <dbReference type="ARBA" id="ARBA00004370"/>
    </source>
</evidence>
<dbReference type="InterPro" id="IPR010920">
    <property type="entry name" value="LSM_dom_sf"/>
</dbReference>
<feature type="region of interest" description="Disordered" evidence="5">
    <location>
        <begin position="784"/>
        <end position="832"/>
    </location>
</feature>
<sequence>MNPWNEDRLREDSDPEDEPASGPITTTDSPRRRRSSLGSRTPNDLPGLEVPPSPAGGNAGNLPSNRSTFSPGASPPTSSGTRFGRRRSIGAISLRGPSRADGAQMADARAAAEATARNKLEQEAPIRGLAKQMSRMDMFSGTKKSGGAGTNSRPGHKKNSSGMGFLLSSAQPHSRVPSRTDDRSPWEVASIATAAPPPLPRPTGAGVAQTPVAVTSTTAGRQQRGNQVQPDGNVSPGRLERATGGGGGEYGVDGCRNASKTPAGVAVTHGVGHSGGAGASRPPPQDDVNYPDTPPPLRRMQRRGSLVNREVPQEDEPKEPIEPELMIGEIQSIRLHEEIALVRRAIVLIMLSLVAAVLVRAFAGEFYYFVVALHYDIAVTIWSVVAMYIWRELFHQWVYTDDSKLARAIFRHVNPALECHLALRVGILLKNYLVLLVATSYLWRPYLQRVQSSILAQYILLLLTDYCTKGYCNPGDQNFAIEMGRQGIKEGKNISLYAVSKAMGFIPRNKLGHTFFRQLAGSNTLDSSKDATTLGNFLFDQLIIRSRPPPARPTTNTSPPRKSLAAAFTAAGGGSIRMSRGSHAGAGTYRALPRFGGQMQKRNSEPMAVPASPRTTVASPKRFSMFEAGRPQVEGMPLANGGGGGAAAGKVPVAKAVSSKASSTLSKLVPVAGRAALVSSGRGGAGGGTESSDARCDDVGTTSSANTSPGRSRVRRRKAGTCVDGVDLSIEVASGGETEATGDTGTEGESPEQPVASKSPSGRDTRIDRARILAQNRSVFTSCSSVASSSNYGDKECGDGVDGEGRQKDQEDTVKGQAARSGETKAEKKEKPKQEEVLVRTTFCPALEPELLDVAFKIFDLDNSGTVTKEEMVLGVVGTFKDHRSLAHTLQDSEHIAQKLGLIIMCVILFILFFVWLSIWGADVVSLSVTFASFLIAFSFMIGTAASNLMSAVLFIFVSRLYDVGDRVHIYSGSNTQGEEPTNVTVVKVDLMTTVFKRWDEQVFYMPNHLLATKTIVNIQRTAHQWHEFMIQVAATTTPEKLTALQTSLQEFSKSKDKPEGLYTRMGFSLVRIEDSTKLTIRITFRQRGNWQNMEKKWACQSMCTWAIKSACDSLNISYFLPEVPVQMKKKSA</sequence>
<dbReference type="InterPro" id="IPR006685">
    <property type="entry name" value="MscS_channel_2nd"/>
</dbReference>
<dbReference type="GO" id="GO:0016020">
    <property type="term" value="C:membrane"/>
    <property type="evidence" value="ECO:0007669"/>
    <property type="project" value="UniProtKB-SubCell"/>
</dbReference>
<comment type="subcellular location">
    <subcellularLocation>
        <location evidence="1">Membrane</location>
    </subcellularLocation>
</comment>
<dbReference type="EMBL" id="FN649729">
    <property type="protein sequence ID" value="CBJ26370.1"/>
    <property type="molecule type" value="Genomic_DNA"/>
</dbReference>
<dbReference type="PANTHER" id="PTHR31323:SF1">
    <property type="entry name" value="MECHANOSENSITIVE ION CHANNEL PROTEIN"/>
    <property type="match status" value="1"/>
</dbReference>
<feature type="compositionally biased region" description="Low complexity" evidence="5">
    <location>
        <begin position="735"/>
        <end position="748"/>
    </location>
</feature>
<feature type="transmembrane region" description="Helical" evidence="6">
    <location>
        <begin position="900"/>
        <end position="919"/>
    </location>
</feature>
<feature type="compositionally biased region" description="Basic and acidic residues" evidence="5">
    <location>
        <begin position="822"/>
        <end position="832"/>
    </location>
</feature>
<feature type="region of interest" description="Disordered" evidence="5">
    <location>
        <begin position="214"/>
        <end position="318"/>
    </location>
</feature>
<evidence type="ECO:0000313" key="8">
    <source>
        <dbReference type="EMBL" id="CBJ26370.1"/>
    </source>
</evidence>
<accession>D7FX37</accession>
<dbReference type="SUPFAM" id="SSF50182">
    <property type="entry name" value="Sm-like ribonucleoproteins"/>
    <property type="match status" value="1"/>
</dbReference>
<protein>
    <submittedName>
        <fullName evidence="8">Small Conductance Mechanosensitive Ion channel</fullName>
    </submittedName>
</protein>
<feature type="transmembrane region" description="Helical" evidence="6">
    <location>
        <begin position="421"/>
        <end position="443"/>
    </location>
</feature>
<dbReference type="InterPro" id="IPR018247">
    <property type="entry name" value="EF_Hand_1_Ca_BS"/>
</dbReference>
<feature type="compositionally biased region" description="Polar residues" evidence="5">
    <location>
        <begin position="700"/>
        <end position="710"/>
    </location>
</feature>
<keyword evidence="9" id="KW-1185">Reference proteome</keyword>
<feature type="compositionally biased region" description="Basic and acidic residues" evidence="5">
    <location>
        <begin position="1"/>
        <end position="12"/>
    </location>
</feature>
<dbReference type="PROSITE" id="PS00018">
    <property type="entry name" value="EF_HAND_1"/>
    <property type="match status" value="1"/>
</dbReference>
<dbReference type="Gene3D" id="2.30.30.60">
    <property type="match status" value="1"/>
</dbReference>
<dbReference type="AlphaFoldDB" id="D7FX37"/>
<feature type="transmembrane region" description="Helical" evidence="6">
    <location>
        <begin position="366"/>
        <end position="390"/>
    </location>
</feature>
<gene>
    <name evidence="8" type="primary">MscS</name>
    <name evidence="8" type="ORF">Esi_0032_0082</name>
</gene>
<name>D7FX37_ECTSI</name>
<feature type="compositionally biased region" description="Low complexity" evidence="5">
    <location>
        <begin position="99"/>
        <end position="115"/>
    </location>
</feature>
<dbReference type="STRING" id="2880.D7FX37"/>
<keyword evidence="3 6" id="KW-1133">Transmembrane helix</keyword>